<name>A0ACC2SCU0_9FUNG</name>
<evidence type="ECO:0000313" key="2">
    <source>
        <dbReference type="Proteomes" id="UP001165960"/>
    </source>
</evidence>
<reference evidence="1" key="1">
    <citation type="submission" date="2022-04" db="EMBL/GenBank/DDBJ databases">
        <title>Genome of the entomopathogenic fungus Entomophthora muscae.</title>
        <authorList>
            <person name="Elya C."/>
            <person name="Lovett B.R."/>
            <person name="Lee E."/>
            <person name="Macias A.M."/>
            <person name="Hajek A.E."/>
            <person name="De Bivort B.L."/>
            <person name="Kasson M.T."/>
            <person name="De Fine Licht H.H."/>
            <person name="Stajich J.E."/>
        </authorList>
    </citation>
    <scope>NUCLEOTIDE SEQUENCE</scope>
    <source>
        <strain evidence="1">Berkeley</strain>
    </source>
</reference>
<sequence>MDSFGCTDSSIPQALRGVITADSRGLADASRLMFRDGSTYWLDDTDFSSYFRGQMQSFLDHAKIPSPAGKIGFLWQGKQRVMGNFTCYAKEWCKVKLERTPKGWVSTQFTSPCPSRLSYQPKVYKPSAARKEEGLSFNYSFYGPAEALVYFNEARVWMHYGSIISNPRLAPDFFHSKSCRFDKSGIPDGLFKVEVHPLPNFIP</sequence>
<keyword evidence="2" id="KW-1185">Reference proteome</keyword>
<accession>A0ACC2SCU0</accession>
<dbReference type="Proteomes" id="UP001165960">
    <property type="component" value="Unassembled WGS sequence"/>
</dbReference>
<proteinExistence type="predicted"/>
<evidence type="ECO:0000313" key="1">
    <source>
        <dbReference type="EMBL" id="KAJ9060130.1"/>
    </source>
</evidence>
<organism evidence="1 2">
    <name type="scientific">Entomophthora muscae</name>
    <dbReference type="NCBI Taxonomy" id="34485"/>
    <lineage>
        <taxon>Eukaryota</taxon>
        <taxon>Fungi</taxon>
        <taxon>Fungi incertae sedis</taxon>
        <taxon>Zoopagomycota</taxon>
        <taxon>Entomophthoromycotina</taxon>
        <taxon>Entomophthoromycetes</taxon>
        <taxon>Entomophthorales</taxon>
        <taxon>Entomophthoraceae</taxon>
        <taxon>Entomophthora</taxon>
    </lineage>
</organism>
<comment type="caution">
    <text evidence="1">The sequence shown here is derived from an EMBL/GenBank/DDBJ whole genome shotgun (WGS) entry which is preliminary data.</text>
</comment>
<dbReference type="EMBL" id="QTSX02005251">
    <property type="protein sequence ID" value="KAJ9060130.1"/>
    <property type="molecule type" value="Genomic_DNA"/>
</dbReference>
<protein>
    <submittedName>
        <fullName evidence="1">Uncharacterized protein</fullName>
    </submittedName>
</protein>
<gene>
    <name evidence="1" type="ORF">DSO57_1034174</name>
</gene>